<comment type="caution">
    <text evidence="1">The sequence shown here is derived from an EMBL/GenBank/DDBJ whole genome shotgun (WGS) entry which is preliminary data.</text>
</comment>
<dbReference type="EMBL" id="PZQS01000006">
    <property type="protein sequence ID" value="PVD29201.1"/>
    <property type="molecule type" value="Genomic_DNA"/>
</dbReference>
<keyword evidence="2" id="KW-1185">Reference proteome</keyword>
<reference evidence="1 2" key="1">
    <citation type="submission" date="2018-04" db="EMBL/GenBank/DDBJ databases">
        <title>The genome of golden apple snail Pomacea canaliculata provides insight into stress tolerance and invasive adaptation.</title>
        <authorList>
            <person name="Liu C."/>
            <person name="Liu B."/>
            <person name="Ren Y."/>
            <person name="Zhang Y."/>
            <person name="Wang H."/>
            <person name="Li S."/>
            <person name="Jiang F."/>
            <person name="Yin L."/>
            <person name="Zhang G."/>
            <person name="Qian W."/>
            <person name="Fan W."/>
        </authorList>
    </citation>
    <scope>NUCLEOTIDE SEQUENCE [LARGE SCALE GENOMIC DNA]</scope>
    <source>
        <strain evidence="1">SZHN2017</strain>
        <tissue evidence="1">Muscle</tissue>
    </source>
</reference>
<protein>
    <submittedName>
        <fullName evidence="1">Uncharacterized protein</fullName>
    </submittedName>
</protein>
<dbReference type="InterPro" id="IPR051291">
    <property type="entry name" value="CIMAP"/>
</dbReference>
<name>A0A2T7P719_POMCA</name>
<dbReference type="InterPro" id="IPR010736">
    <property type="entry name" value="SHIPPO-rpt"/>
</dbReference>
<proteinExistence type="predicted"/>
<accession>A0A2T7P719</accession>
<gene>
    <name evidence="1" type="ORF">C0Q70_11798</name>
</gene>
<dbReference type="Proteomes" id="UP000245119">
    <property type="component" value="Linkage Group LG6"/>
</dbReference>
<dbReference type="PANTHER" id="PTHR21580:SF28">
    <property type="entry name" value="BOREALIN N-TERMINAL DOMAIN-CONTAINING PROTEIN-RELATED"/>
    <property type="match status" value="1"/>
</dbReference>
<dbReference type="Pfam" id="PF07004">
    <property type="entry name" value="SHIPPO-rpt"/>
    <property type="match status" value="4"/>
</dbReference>
<dbReference type="OrthoDB" id="429991at2759"/>
<evidence type="ECO:0000313" key="2">
    <source>
        <dbReference type="Proteomes" id="UP000245119"/>
    </source>
</evidence>
<dbReference type="PANTHER" id="PTHR21580">
    <property type="entry name" value="SHIPPO-1-RELATED"/>
    <property type="match status" value="1"/>
</dbReference>
<dbReference type="GO" id="GO:0005856">
    <property type="term" value="C:cytoskeleton"/>
    <property type="evidence" value="ECO:0007669"/>
    <property type="project" value="TreeGrafter"/>
</dbReference>
<sequence>MSAATATRTYQDHMDVGGYKYTHPRTDIGAMFNSPGPGCYLLPDLVGEKHHDPRSVHNKNPGWSFGIRHGKFKDDCSPGPAYLPNAKIYRDGKDGTPHYSLYSRNEDLQNFKTPGPGAYRPESTGPTGHPRYPAYSFGIRHKQRRTDQTPVGYFLLTAPNRYSLPGMIGHTVQSGKRQAPCISVRGRSNIGSFSEDMSKTPGPAKYNVVDPGLYKNASPSYSMTSRNMLPGDATRKPGPGAHSPERVTMNKRKAPVITFGLRHSEYTVVPIQEISD</sequence>
<organism evidence="1 2">
    <name type="scientific">Pomacea canaliculata</name>
    <name type="common">Golden apple snail</name>
    <dbReference type="NCBI Taxonomy" id="400727"/>
    <lineage>
        <taxon>Eukaryota</taxon>
        <taxon>Metazoa</taxon>
        <taxon>Spiralia</taxon>
        <taxon>Lophotrochozoa</taxon>
        <taxon>Mollusca</taxon>
        <taxon>Gastropoda</taxon>
        <taxon>Caenogastropoda</taxon>
        <taxon>Architaenioglossa</taxon>
        <taxon>Ampullarioidea</taxon>
        <taxon>Ampullariidae</taxon>
        <taxon>Pomacea</taxon>
    </lineage>
</organism>
<evidence type="ECO:0000313" key="1">
    <source>
        <dbReference type="EMBL" id="PVD29201.1"/>
    </source>
</evidence>
<dbReference type="AlphaFoldDB" id="A0A2T7P719"/>